<feature type="transmembrane region" description="Helical" evidence="2">
    <location>
        <begin position="43"/>
        <end position="65"/>
    </location>
</feature>
<dbReference type="PANTHER" id="PTHR37919:SF2">
    <property type="entry name" value="EXPERA DOMAIN-CONTAINING PROTEIN"/>
    <property type="match status" value="1"/>
</dbReference>
<evidence type="ECO:0000313" key="3">
    <source>
        <dbReference type="EMBL" id="PGH17362.1"/>
    </source>
</evidence>
<keyword evidence="2" id="KW-1133">Transmembrane helix</keyword>
<keyword evidence="4" id="KW-1185">Reference proteome</keyword>
<dbReference type="Proteomes" id="UP000223968">
    <property type="component" value="Unassembled WGS sequence"/>
</dbReference>
<reference evidence="3 4" key="1">
    <citation type="submission" date="2017-10" db="EMBL/GenBank/DDBJ databases">
        <title>Comparative genomics in systemic dimorphic fungi from Ajellomycetaceae.</title>
        <authorList>
            <person name="Munoz J.F."/>
            <person name="Mcewen J.G."/>
            <person name="Clay O.K."/>
            <person name="Cuomo C.A."/>
        </authorList>
    </citation>
    <scope>NUCLEOTIDE SEQUENCE [LARGE SCALE GENOMIC DNA]</scope>
    <source>
        <strain evidence="3 4">UAMH5409</strain>
    </source>
</reference>
<comment type="caution">
    <text evidence="3">The sequence shown here is derived from an EMBL/GenBank/DDBJ whole genome shotgun (WGS) entry which is preliminary data.</text>
</comment>
<dbReference type="AlphaFoldDB" id="A0A2B7Y922"/>
<name>A0A2B7Y922_9EURO</name>
<protein>
    <recommendedName>
        <fullName evidence="5">EXPERA domain-containing protein</fullName>
    </recommendedName>
</protein>
<proteinExistence type="predicted"/>
<feature type="transmembrane region" description="Helical" evidence="2">
    <location>
        <begin position="109"/>
        <end position="130"/>
    </location>
</feature>
<accession>A0A2B7Y922</accession>
<keyword evidence="2" id="KW-0812">Transmembrane</keyword>
<organism evidence="3 4">
    <name type="scientific">Helicocarpus griseus UAMH5409</name>
    <dbReference type="NCBI Taxonomy" id="1447875"/>
    <lineage>
        <taxon>Eukaryota</taxon>
        <taxon>Fungi</taxon>
        <taxon>Dikarya</taxon>
        <taxon>Ascomycota</taxon>
        <taxon>Pezizomycotina</taxon>
        <taxon>Eurotiomycetes</taxon>
        <taxon>Eurotiomycetidae</taxon>
        <taxon>Onygenales</taxon>
        <taxon>Ajellomycetaceae</taxon>
        <taxon>Helicocarpus</taxon>
    </lineage>
</organism>
<dbReference type="PANTHER" id="PTHR37919">
    <property type="entry name" value="PROTEIN CBG05606"/>
    <property type="match status" value="1"/>
</dbReference>
<dbReference type="EMBL" id="PDNB01000011">
    <property type="protein sequence ID" value="PGH17362.1"/>
    <property type="molecule type" value="Genomic_DNA"/>
</dbReference>
<keyword evidence="2" id="KW-0472">Membrane</keyword>
<dbReference type="STRING" id="1447875.A0A2B7Y922"/>
<evidence type="ECO:0000256" key="1">
    <source>
        <dbReference type="SAM" id="MobiDB-lite"/>
    </source>
</evidence>
<evidence type="ECO:0000313" key="4">
    <source>
        <dbReference type="Proteomes" id="UP000223968"/>
    </source>
</evidence>
<evidence type="ECO:0008006" key="5">
    <source>
        <dbReference type="Google" id="ProtNLM"/>
    </source>
</evidence>
<feature type="region of interest" description="Disordered" evidence="1">
    <location>
        <begin position="1"/>
        <end position="25"/>
    </location>
</feature>
<evidence type="ECO:0000256" key="2">
    <source>
        <dbReference type="SAM" id="Phobius"/>
    </source>
</evidence>
<feature type="transmembrane region" description="Helical" evidence="2">
    <location>
        <begin position="77"/>
        <end position="97"/>
    </location>
</feature>
<sequence length="197" mass="21883">MVSTRHHPNDFSSPSTPTPAPKAGKELAASATGTRKWRHTPSVIATLWLSLSVPVVLWDASYVLFRPHSMPGGTLHYIWSPYALYGTIDYIYGWPAWNNRNGFTAAQSLMNLVETACYLFYLYVLFQYGITPSHGRGRKSKAAKQSRFLDLKKSVDGRLGAIALLVVFSGSVMTLSKTVLYEPGLSDIERDLKLKSP</sequence>
<dbReference type="OrthoDB" id="60858at2759"/>
<gene>
    <name evidence="3" type="ORF">AJ79_01246</name>
</gene>
<feature type="transmembrane region" description="Helical" evidence="2">
    <location>
        <begin position="159"/>
        <end position="180"/>
    </location>
</feature>